<organism evidence="6">
    <name type="scientific">Anopheles darlingi</name>
    <name type="common">Mosquito</name>
    <dbReference type="NCBI Taxonomy" id="43151"/>
    <lineage>
        <taxon>Eukaryota</taxon>
        <taxon>Metazoa</taxon>
        <taxon>Ecdysozoa</taxon>
        <taxon>Arthropoda</taxon>
        <taxon>Hexapoda</taxon>
        <taxon>Insecta</taxon>
        <taxon>Pterygota</taxon>
        <taxon>Neoptera</taxon>
        <taxon>Endopterygota</taxon>
        <taxon>Diptera</taxon>
        <taxon>Nematocera</taxon>
        <taxon>Culicoidea</taxon>
        <taxon>Culicidae</taxon>
        <taxon>Anophelinae</taxon>
        <taxon>Anopheles</taxon>
    </lineage>
</organism>
<sequence length="230" mass="26745">MQLNLQLIGSLTDRAISYVRIHWLLELIQVSYDKELTVRYDFAYLDQLLDRLYDIGLYPGFELMGIPQGYANQHPTARFWEDLVSRIVQRYVVRYGLQTVARWRFESWNEPDLRTYNVLNFTVSDYLEYILAIRAGLDHVRNLPETPRESASTLFQLQGPAGLFKSETNHPLCWAAVKLCNGGDCPFETITFHRKGSGRWASEVLSSTQQLLEDLFTRFPNVRRLGFANE</sequence>
<accession>W5JGI0</accession>
<dbReference type="eggNOG" id="ENOG502QRES">
    <property type="taxonomic scope" value="Eukaryota"/>
</dbReference>
<evidence type="ECO:0000256" key="3">
    <source>
        <dbReference type="ARBA" id="ARBA00022801"/>
    </source>
</evidence>
<gene>
    <name evidence="6" type="ORF">AND_005905</name>
</gene>
<comment type="similarity">
    <text evidence="1">Belongs to the glycosyl hydrolase 39 family.</text>
</comment>
<dbReference type="VEuPathDB" id="VectorBase:ADAC005905"/>
<dbReference type="InterPro" id="IPR017853">
    <property type="entry name" value="GH"/>
</dbReference>
<feature type="domain" description="Glycosyl hydrolases family 39 N-terminal catalytic" evidence="5">
    <location>
        <begin position="12"/>
        <end position="193"/>
    </location>
</feature>
<dbReference type="InterPro" id="IPR049166">
    <property type="entry name" value="GH39_cat"/>
</dbReference>
<evidence type="ECO:0000256" key="1">
    <source>
        <dbReference type="ARBA" id="ARBA00008875"/>
    </source>
</evidence>
<reference evidence="6" key="2">
    <citation type="submission" date="2010-05" db="EMBL/GenBank/DDBJ databases">
        <authorList>
            <person name="Almeida L.G."/>
            <person name="Nicolas M.F."/>
            <person name="Souza R.C."/>
            <person name="Vasconcelos A.T.R."/>
        </authorList>
    </citation>
    <scope>NUCLEOTIDE SEQUENCE</scope>
</reference>
<dbReference type="HOGENOM" id="CLU_1205642_0_0_1"/>
<proteinExistence type="inferred from homology"/>
<reference evidence="7" key="4">
    <citation type="submission" date="2015-06" db="UniProtKB">
        <authorList>
            <consortium name="EnsemblMetazoa"/>
        </authorList>
    </citation>
    <scope>IDENTIFICATION</scope>
</reference>
<dbReference type="PROSITE" id="PS01027">
    <property type="entry name" value="GLYCOSYL_HYDROL_F39"/>
    <property type="match status" value="1"/>
</dbReference>
<keyword evidence="4" id="KW-0326">Glycosidase</keyword>
<name>W5JGI0_ANODA</name>
<protein>
    <submittedName>
        <fullName evidence="6">Alpha-l-iduronidase</fullName>
    </submittedName>
</protein>
<dbReference type="PANTHER" id="PTHR12631:SF8">
    <property type="entry name" value="ALPHA-L-IDURONIDASE"/>
    <property type="match status" value="1"/>
</dbReference>
<dbReference type="Pfam" id="PF01229">
    <property type="entry name" value="Glyco_hydro_39"/>
    <property type="match status" value="1"/>
</dbReference>
<evidence type="ECO:0000256" key="2">
    <source>
        <dbReference type="ARBA" id="ARBA00022729"/>
    </source>
</evidence>
<dbReference type="GO" id="GO:0003940">
    <property type="term" value="F:L-iduronidase activity"/>
    <property type="evidence" value="ECO:0007669"/>
    <property type="project" value="TreeGrafter"/>
</dbReference>
<dbReference type="VEuPathDB" id="VectorBase:ADAR2_008993"/>
<dbReference type="Proteomes" id="UP000000673">
    <property type="component" value="Unassembled WGS sequence"/>
</dbReference>
<keyword evidence="8" id="KW-1185">Reference proteome</keyword>
<dbReference type="InterPro" id="IPR049165">
    <property type="entry name" value="GH39_as"/>
</dbReference>
<evidence type="ECO:0000313" key="8">
    <source>
        <dbReference type="Proteomes" id="UP000000673"/>
    </source>
</evidence>
<dbReference type="EnsemblMetazoa" id="ADAC005905-RA">
    <property type="protein sequence ID" value="ADAC005905-PA"/>
    <property type="gene ID" value="ADAC005905"/>
</dbReference>
<dbReference type="PANTHER" id="PTHR12631">
    <property type="entry name" value="ALPHA-L-IDURONIDASE"/>
    <property type="match status" value="1"/>
</dbReference>
<dbReference type="STRING" id="43151.W5JGI0"/>
<evidence type="ECO:0000313" key="7">
    <source>
        <dbReference type="EnsemblMetazoa" id="ADAC005905-PA"/>
    </source>
</evidence>
<evidence type="ECO:0000259" key="5">
    <source>
        <dbReference type="Pfam" id="PF01229"/>
    </source>
</evidence>
<dbReference type="EMBL" id="ADMH02001479">
    <property type="protein sequence ID" value="ETN62423.1"/>
    <property type="molecule type" value="Genomic_DNA"/>
</dbReference>
<dbReference type="AlphaFoldDB" id="W5JGI0"/>
<reference evidence="6 8" key="1">
    <citation type="journal article" date="2010" name="BMC Genomics">
        <title>Combination of measures distinguishes pre-miRNAs from other stem-loops in the genome of the newly sequenced Anopheles darlingi.</title>
        <authorList>
            <person name="Mendes N.D."/>
            <person name="Freitas A.T."/>
            <person name="Vasconcelos A.T."/>
            <person name="Sagot M.F."/>
        </authorList>
    </citation>
    <scope>NUCLEOTIDE SEQUENCE</scope>
</reference>
<evidence type="ECO:0000256" key="4">
    <source>
        <dbReference type="ARBA" id="ARBA00023295"/>
    </source>
</evidence>
<keyword evidence="3" id="KW-0378">Hydrolase</keyword>
<reference evidence="6" key="3">
    <citation type="journal article" date="2013" name="Nucleic Acids Res.">
        <title>The genome of Anopheles darlingi, the main neotropical malaria vector.</title>
        <authorList>
            <person name="Marinotti O."/>
            <person name="Cerqueira G.C."/>
            <person name="de Almeida L.G."/>
            <person name="Ferro M.I."/>
            <person name="Loreto E.L."/>
            <person name="Zaha A."/>
            <person name="Teixeira S.M."/>
            <person name="Wespiser A.R."/>
            <person name="Almeida E Silva A."/>
            <person name="Schlindwein A.D."/>
            <person name="Pacheco A.C."/>
            <person name="Silva A.L."/>
            <person name="Graveley B.R."/>
            <person name="Walenz B.P."/>
            <person name="Lima Bde A."/>
            <person name="Ribeiro C.A."/>
            <person name="Nunes-Silva C.G."/>
            <person name="de Carvalho C.R."/>
            <person name="Soares C.M."/>
            <person name="de Menezes C.B."/>
            <person name="Matiolli C."/>
            <person name="Caffrey D."/>
            <person name="Araujo D.A."/>
            <person name="de Oliveira D.M."/>
            <person name="Golenbock D."/>
            <person name="Grisard E.C."/>
            <person name="Fantinatti-Garboggini F."/>
            <person name="de Carvalho F.M."/>
            <person name="Barcellos F.G."/>
            <person name="Prosdocimi F."/>
            <person name="May G."/>
            <person name="Azevedo Junior G.M."/>
            <person name="Guimaraes G.M."/>
            <person name="Goldman G.H."/>
            <person name="Padilha I.Q."/>
            <person name="Batista Jda S."/>
            <person name="Ferro J.A."/>
            <person name="Ribeiro J.M."/>
            <person name="Fietto J.L."/>
            <person name="Dabbas K.M."/>
            <person name="Cerdeira L."/>
            <person name="Agnez-Lima L.F."/>
            <person name="Brocchi M."/>
            <person name="de Carvalho M.O."/>
            <person name="Teixeira Mde M."/>
            <person name="Diniz Maia Mde M."/>
            <person name="Goldman M.H."/>
            <person name="Cruz Schneider M.P."/>
            <person name="Felipe M.S."/>
            <person name="Hungria M."/>
            <person name="Nicolas M.F."/>
            <person name="Pereira M."/>
            <person name="Montes M.A."/>
            <person name="Cantao M.E."/>
            <person name="Vincentz M."/>
            <person name="Rafael M.S."/>
            <person name="Silverman N."/>
            <person name="Stoco P.H."/>
            <person name="Souza R.C."/>
            <person name="Vicentini R."/>
            <person name="Gazzinelli R.T."/>
            <person name="Neves Rde O."/>
            <person name="Silva R."/>
            <person name="Astolfi-Filho S."/>
            <person name="Maciel T.E."/>
            <person name="Urmenyi T.P."/>
            <person name="Tadei W.P."/>
            <person name="Camargo E.P."/>
            <person name="de Vasconcelos A.T."/>
        </authorList>
    </citation>
    <scope>NUCLEOTIDE SEQUENCE</scope>
</reference>
<dbReference type="InterPro" id="IPR051923">
    <property type="entry name" value="Glycosyl_Hydrolase_39"/>
</dbReference>
<dbReference type="SUPFAM" id="SSF51445">
    <property type="entry name" value="(Trans)glycosidases"/>
    <property type="match status" value="1"/>
</dbReference>
<dbReference type="Gene3D" id="3.20.20.80">
    <property type="entry name" value="Glycosidases"/>
    <property type="match status" value="1"/>
</dbReference>
<evidence type="ECO:0000313" key="6">
    <source>
        <dbReference type="EMBL" id="ETN62423.1"/>
    </source>
</evidence>
<keyword evidence="2" id="KW-0732">Signal</keyword>